<evidence type="ECO:0000313" key="1">
    <source>
        <dbReference type="EMBL" id="KAK3094981.1"/>
    </source>
</evidence>
<evidence type="ECO:0000313" key="2">
    <source>
        <dbReference type="Proteomes" id="UP001186944"/>
    </source>
</evidence>
<proteinExistence type="predicted"/>
<dbReference type="EMBL" id="VSWD01000008">
    <property type="protein sequence ID" value="KAK3094981.1"/>
    <property type="molecule type" value="Genomic_DNA"/>
</dbReference>
<dbReference type="PANTHER" id="PTHR33332">
    <property type="entry name" value="REVERSE TRANSCRIPTASE DOMAIN-CONTAINING PROTEIN"/>
    <property type="match status" value="1"/>
</dbReference>
<reference evidence="1" key="1">
    <citation type="submission" date="2019-08" db="EMBL/GenBank/DDBJ databases">
        <title>The improved chromosome-level genome for the pearl oyster Pinctada fucata martensii using PacBio sequencing and Hi-C.</title>
        <authorList>
            <person name="Zheng Z."/>
        </authorList>
    </citation>
    <scope>NUCLEOTIDE SEQUENCE</scope>
    <source>
        <strain evidence="1">ZZ-2019</strain>
        <tissue evidence="1">Adductor muscle</tissue>
    </source>
</reference>
<sequence>MGLIRRTYTYLDEKSFKYLFQALVRPHLEYAAAVWTPYKSGDIEKLENVQRRATKLEPSLRDLEYSERLKKLKLPTLKYRRIHGDMIETYKITSGIYDRQVTDRFLKKDQGTRTRGHSEKLQKGHCRLNLRKYSFTNRIVDTWNSLPQYVISSKSVKSFEANLDKHWENIDVKYDYNASITSTDGSNVKSRNSTVKAEVDKVAN</sequence>
<comment type="caution">
    <text evidence="1">The sequence shown here is derived from an EMBL/GenBank/DDBJ whole genome shotgun (WGS) entry which is preliminary data.</text>
</comment>
<protein>
    <submittedName>
        <fullName evidence="1">Uncharacterized protein</fullName>
    </submittedName>
</protein>
<keyword evidence="2" id="KW-1185">Reference proteome</keyword>
<organism evidence="1 2">
    <name type="scientific">Pinctada imbricata</name>
    <name type="common">Atlantic pearl-oyster</name>
    <name type="synonym">Pinctada martensii</name>
    <dbReference type="NCBI Taxonomy" id="66713"/>
    <lineage>
        <taxon>Eukaryota</taxon>
        <taxon>Metazoa</taxon>
        <taxon>Spiralia</taxon>
        <taxon>Lophotrochozoa</taxon>
        <taxon>Mollusca</taxon>
        <taxon>Bivalvia</taxon>
        <taxon>Autobranchia</taxon>
        <taxon>Pteriomorphia</taxon>
        <taxon>Pterioida</taxon>
        <taxon>Pterioidea</taxon>
        <taxon>Pteriidae</taxon>
        <taxon>Pinctada</taxon>
    </lineage>
</organism>
<accession>A0AA89BUD2</accession>
<dbReference type="AlphaFoldDB" id="A0AA89BUD2"/>
<name>A0AA89BUD2_PINIB</name>
<gene>
    <name evidence="1" type="ORF">FSP39_008681</name>
</gene>
<dbReference type="Proteomes" id="UP001186944">
    <property type="component" value="Unassembled WGS sequence"/>
</dbReference>